<evidence type="ECO:0000313" key="6">
    <source>
        <dbReference type="EMBL" id="KAB1477061.1"/>
    </source>
</evidence>
<dbReference type="Proteomes" id="UP000434554">
    <property type="component" value="Unassembled WGS sequence"/>
</dbReference>
<dbReference type="AlphaFoldDB" id="A0A833CAJ3"/>
<dbReference type="Gene3D" id="3.40.50.300">
    <property type="entry name" value="P-loop containing nucleotide triphosphate hydrolases"/>
    <property type="match status" value="2"/>
</dbReference>
<dbReference type="GO" id="GO:0005524">
    <property type="term" value="F:ATP binding"/>
    <property type="evidence" value="ECO:0007669"/>
    <property type="project" value="UniProtKB-KW"/>
</dbReference>
<evidence type="ECO:0000256" key="4">
    <source>
        <dbReference type="ARBA" id="ARBA00022840"/>
    </source>
</evidence>
<dbReference type="EMBL" id="WBKH01000011">
    <property type="protein sequence ID" value="KAB1477061.1"/>
    <property type="molecule type" value="Genomic_DNA"/>
</dbReference>
<organism evidence="6 7">
    <name type="scientific">Veillonella seminalis</name>
    <dbReference type="NCBI Taxonomy" id="1502943"/>
    <lineage>
        <taxon>Bacteria</taxon>
        <taxon>Bacillati</taxon>
        <taxon>Bacillota</taxon>
        <taxon>Negativicutes</taxon>
        <taxon>Veillonellales</taxon>
        <taxon>Veillonellaceae</taxon>
        <taxon>Veillonella</taxon>
    </lineage>
</organism>
<dbReference type="GO" id="GO:0016887">
    <property type="term" value="F:ATP hydrolysis activity"/>
    <property type="evidence" value="ECO:0007669"/>
    <property type="project" value="InterPro"/>
</dbReference>
<name>A0A833CAJ3_9FIRM</name>
<dbReference type="InterPro" id="IPR003439">
    <property type="entry name" value="ABC_transporter-like_ATP-bd"/>
</dbReference>
<feature type="domain" description="ABC transporter" evidence="5">
    <location>
        <begin position="265"/>
        <end position="540"/>
    </location>
</feature>
<accession>A0A833CAJ3</accession>
<evidence type="ECO:0000256" key="3">
    <source>
        <dbReference type="ARBA" id="ARBA00022741"/>
    </source>
</evidence>
<dbReference type="PANTHER" id="PTHR43776:SF7">
    <property type="entry name" value="D,D-DIPEPTIDE TRANSPORT ATP-BINDING PROTEIN DDPF-RELATED"/>
    <property type="match status" value="1"/>
</dbReference>
<evidence type="ECO:0000256" key="2">
    <source>
        <dbReference type="ARBA" id="ARBA00022448"/>
    </source>
</evidence>
<evidence type="ECO:0000256" key="1">
    <source>
        <dbReference type="ARBA" id="ARBA00005417"/>
    </source>
</evidence>
<keyword evidence="2" id="KW-0813">Transport</keyword>
<reference evidence="6 7" key="1">
    <citation type="submission" date="2019-09" db="EMBL/GenBank/DDBJ databases">
        <title>Draft genome sequence of 3 type strains from the CCUG.</title>
        <authorList>
            <person name="Pineiro-Iglesias B."/>
            <person name="Tunovic T."/>
            <person name="Unosson C."/>
            <person name="Inganas E."/>
            <person name="Ohlen M."/>
            <person name="Cardew S."/>
            <person name="Jensie-Markopoulos S."/>
            <person name="Salva-Serra F."/>
            <person name="Jaen-Luchoro D."/>
            <person name="Karlsson R."/>
            <person name="Svensson-Stadler L."/>
            <person name="Chun J."/>
            <person name="Moore E."/>
        </authorList>
    </citation>
    <scope>NUCLEOTIDE SEQUENCE [LARGE SCALE GENOMIC DNA]</scope>
    <source>
        <strain evidence="6 7">CCUG 65427</strain>
    </source>
</reference>
<dbReference type="PROSITE" id="PS50893">
    <property type="entry name" value="ABC_TRANSPORTER_2"/>
    <property type="match status" value="2"/>
</dbReference>
<sequence length="549" mass="59523">MPEGGEALTEPIILLKHLRVTYEGQTVLQDVNLTVAAGEAVAIVGPSGAGKTTILKTLLGLLPPQAQVSYEAASLCGTSWPESETAWHNLRGRRITYVAQGAISSFSPFFTIEEQSRDLAKAIGLGWPKALARIESLSVALDLPEQVLSLYPSELSGGMAQRVALLFALLPEPDILVADEPAASLDMVRQLQVAELLKKVQCLEGLTLVFVTHQRELAECITDTIYELRNGKLESDMAATPEALRPNGIKVSSLDVRDFDASSILEIKNLSASFDSEDRAVLHDVSLTLKHGEWVALVGLSGAGKSTLFRCLLAWQPFFSGEILYNQKPLQNYSAAELGQVVQPIWQDPQSSFNPRQTIGWSLEEILKHAKNDNRTGDMQGLQPQNVKFLSQECTMLSPEDRAEFAAGATGGESGKARIAGLLATVNLPSSYSKRYPHMLSGGECQRAALARAIAGNPSILLCDEMTSALDGQTQADVIAVLNNLKQKNQLAGLVITHDLAVVEALCEYIYLLDDGRIVEEGPVQAVLKHPQSELAKQLVQARSLLNRK</sequence>
<dbReference type="InterPro" id="IPR050319">
    <property type="entry name" value="ABC_transp_ATP-bind"/>
</dbReference>
<dbReference type="PANTHER" id="PTHR43776">
    <property type="entry name" value="TRANSPORT ATP-BINDING PROTEIN"/>
    <property type="match status" value="1"/>
</dbReference>
<dbReference type="InterPro" id="IPR027417">
    <property type="entry name" value="P-loop_NTPase"/>
</dbReference>
<dbReference type="InterPro" id="IPR017871">
    <property type="entry name" value="ABC_transporter-like_CS"/>
</dbReference>
<dbReference type="SUPFAM" id="SSF52540">
    <property type="entry name" value="P-loop containing nucleoside triphosphate hydrolases"/>
    <property type="match status" value="2"/>
</dbReference>
<dbReference type="Pfam" id="PF00005">
    <property type="entry name" value="ABC_tran"/>
    <property type="match status" value="2"/>
</dbReference>
<evidence type="ECO:0000259" key="5">
    <source>
        <dbReference type="PROSITE" id="PS50893"/>
    </source>
</evidence>
<feature type="domain" description="ABC transporter" evidence="5">
    <location>
        <begin position="13"/>
        <end position="255"/>
    </location>
</feature>
<comment type="caution">
    <text evidence="6">The sequence shown here is derived from an EMBL/GenBank/DDBJ whole genome shotgun (WGS) entry which is preliminary data.</text>
</comment>
<keyword evidence="4 6" id="KW-0067">ATP-binding</keyword>
<gene>
    <name evidence="6" type="ORF">F8R14_09895</name>
</gene>
<dbReference type="PROSITE" id="PS00211">
    <property type="entry name" value="ABC_TRANSPORTER_1"/>
    <property type="match status" value="1"/>
</dbReference>
<keyword evidence="3" id="KW-0547">Nucleotide-binding</keyword>
<dbReference type="GO" id="GO:0055085">
    <property type="term" value="P:transmembrane transport"/>
    <property type="evidence" value="ECO:0007669"/>
    <property type="project" value="UniProtKB-ARBA"/>
</dbReference>
<dbReference type="SMART" id="SM00382">
    <property type="entry name" value="AAA"/>
    <property type="match status" value="2"/>
</dbReference>
<proteinExistence type="inferred from homology"/>
<comment type="similarity">
    <text evidence="1">Belongs to the ABC transporter superfamily.</text>
</comment>
<evidence type="ECO:0000313" key="7">
    <source>
        <dbReference type="Proteomes" id="UP000434554"/>
    </source>
</evidence>
<dbReference type="InterPro" id="IPR003593">
    <property type="entry name" value="AAA+_ATPase"/>
</dbReference>
<protein>
    <submittedName>
        <fullName evidence="6">ABC transporter ATP-binding protein</fullName>
    </submittedName>
</protein>
<dbReference type="CDD" id="cd03257">
    <property type="entry name" value="ABC_NikE_OppD_transporters"/>
    <property type="match status" value="1"/>
</dbReference>